<dbReference type="PANTHER" id="PTHR47469">
    <property type="entry name" value="MONOOXYGENASE-LIKE"/>
    <property type="match status" value="1"/>
</dbReference>
<dbReference type="EMBL" id="JAADJZ010000040">
    <property type="protein sequence ID" value="KAF2864727.1"/>
    <property type="molecule type" value="Genomic_DNA"/>
</dbReference>
<sequence length="117" mass="12562">MSSDSVPAGTTTRPDIIVVGASRQDTEQHLGRDSLGGVCTALALKAPPYKHRIPILERNPSPLLHSQGAGIVAGGDTLSVFKRDDRCGRQLAVSSSRRQYISKAGDVVHTDKPWCRT</sequence>
<dbReference type="Proteomes" id="UP000481861">
    <property type="component" value="Unassembled WGS sequence"/>
</dbReference>
<evidence type="ECO:0000313" key="2">
    <source>
        <dbReference type="Proteomes" id="UP000481861"/>
    </source>
</evidence>
<gene>
    <name evidence="1" type="ORF">BDV95DRAFT_613266</name>
</gene>
<dbReference type="OrthoDB" id="16820at2759"/>
<dbReference type="InterPro" id="IPR053212">
    <property type="entry name" value="DHP_3-monooxygenase"/>
</dbReference>
<protein>
    <submittedName>
        <fullName evidence="1">Uncharacterized protein</fullName>
    </submittedName>
</protein>
<accession>A0A7C8I5B4</accession>
<name>A0A7C8I5B4_9PLEO</name>
<evidence type="ECO:0000313" key="1">
    <source>
        <dbReference type="EMBL" id="KAF2864727.1"/>
    </source>
</evidence>
<dbReference type="AlphaFoldDB" id="A0A7C8I5B4"/>
<comment type="caution">
    <text evidence="1">The sequence shown here is derived from an EMBL/GenBank/DDBJ whole genome shotgun (WGS) entry which is preliminary data.</text>
</comment>
<dbReference type="PANTHER" id="PTHR47469:SF2">
    <property type="entry name" value="OS06G0597600 PROTEIN"/>
    <property type="match status" value="1"/>
</dbReference>
<keyword evidence="2" id="KW-1185">Reference proteome</keyword>
<proteinExistence type="predicted"/>
<organism evidence="1 2">
    <name type="scientific">Massariosphaeria phaeospora</name>
    <dbReference type="NCBI Taxonomy" id="100035"/>
    <lineage>
        <taxon>Eukaryota</taxon>
        <taxon>Fungi</taxon>
        <taxon>Dikarya</taxon>
        <taxon>Ascomycota</taxon>
        <taxon>Pezizomycotina</taxon>
        <taxon>Dothideomycetes</taxon>
        <taxon>Pleosporomycetidae</taxon>
        <taxon>Pleosporales</taxon>
        <taxon>Pleosporales incertae sedis</taxon>
        <taxon>Massariosphaeria</taxon>
    </lineage>
</organism>
<reference evidence="1 2" key="1">
    <citation type="submission" date="2020-01" db="EMBL/GenBank/DDBJ databases">
        <authorList>
            <consortium name="DOE Joint Genome Institute"/>
            <person name="Haridas S."/>
            <person name="Albert R."/>
            <person name="Binder M."/>
            <person name="Bloem J."/>
            <person name="Labutti K."/>
            <person name="Salamov A."/>
            <person name="Andreopoulos B."/>
            <person name="Baker S.E."/>
            <person name="Barry K."/>
            <person name="Bills G."/>
            <person name="Bluhm B.H."/>
            <person name="Cannon C."/>
            <person name="Castanera R."/>
            <person name="Culley D.E."/>
            <person name="Daum C."/>
            <person name="Ezra D."/>
            <person name="Gonzalez J.B."/>
            <person name="Henrissat B."/>
            <person name="Kuo A."/>
            <person name="Liang C."/>
            <person name="Lipzen A."/>
            <person name="Lutzoni F."/>
            <person name="Magnuson J."/>
            <person name="Mondo S."/>
            <person name="Nolan M."/>
            <person name="Ohm R."/>
            <person name="Pangilinan J."/>
            <person name="Park H.-J.H."/>
            <person name="Ramirez L."/>
            <person name="Alfaro M."/>
            <person name="Sun H."/>
            <person name="Tritt A."/>
            <person name="Yoshinaga Y."/>
            <person name="Zwiers L.-H.L."/>
            <person name="Turgeon B.G."/>
            <person name="Goodwin S.B."/>
            <person name="Spatafora J.W."/>
            <person name="Crous P.W."/>
            <person name="Grigoriev I.V."/>
        </authorList>
    </citation>
    <scope>NUCLEOTIDE SEQUENCE [LARGE SCALE GENOMIC DNA]</scope>
    <source>
        <strain evidence="1 2">CBS 611.86</strain>
    </source>
</reference>